<gene>
    <name evidence="3" type="ORF">DBV05_g12080</name>
</gene>
<organism evidence="3 4">
    <name type="scientific">Lasiodiplodia theobromae</name>
    <dbReference type="NCBI Taxonomy" id="45133"/>
    <lineage>
        <taxon>Eukaryota</taxon>
        <taxon>Fungi</taxon>
        <taxon>Dikarya</taxon>
        <taxon>Ascomycota</taxon>
        <taxon>Pezizomycotina</taxon>
        <taxon>Dothideomycetes</taxon>
        <taxon>Dothideomycetes incertae sedis</taxon>
        <taxon>Botryosphaeriales</taxon>
        <taxon>Botryosphaeriaceae</taxon>
        <taxon>Lasiodiplodia</taxon>
    </lineage>
</organism>
<accession>A0A5N5CVA5</accession>
<feature type="non-terminal residue" evidence="3">
    <location>
        <position position="449"/>
    </location>
</feature>
<comment type="caution">
    <text evidence="3">The sequence shown here is derived from an EMBL/GenBank/DDBJ whole genome shotgun (WGS) entry which is preliminary data.</text>
</comment>
<feature type="region of interest" description="Disordered" evidence="1">
    <location>
        <begin position="326"/>
        <end position="372"/>
    </location>
</feature>
<dbReference type="OrthoDB" id="3914831at2759"/>
<evidence type="ECO:0000313" key="4">
    <source>
        <dbReference type="Proteomes" id="UP000325902"/>
    </source>
</evidence>
<dbReference type="PANTHER" id="PTHR33112">
    <property type="entry name" value="DOMAIN PROTEIN, PUTATIVE-RELATED"/>
    <property type="match status" value="1"/>
</dbReference>
<protein>
    <recommendedName>
        <fullName evidence="2">Heterokaryon incompatibility domain-containing protein</fullName>
    </recommendedName>
</protein>
<feature type="compositionally biased region" description="Low complexity" evidence="1">
    <location>
        <begin position="427"/>
        <end position="449"/>
    </location>
</feature>
<feature type="region of interest" description="Disordered" evidence="1">
    <location>
        <begin position="424"/>
        <end position="449"/>
    </location>
</feature>
<evidence type="ECO:0000256" key="1">
    <source>
        <dbReference type="SAM" id="MobiDB-lite"/>
    </source>
</evidence>
<reference evidence="3 4" key="1">
    <citation type="journal article" date="2019" name="Sci. Rep.">
        <title>A multi-omics analysis of the grapevine pathogen Lasiodiplodia theobromae reveals that temperature affects the expression of virulence- and pathogenicity-related genes.</title>
        <authorList>
            <person name="Felix C."/>
            <person name="Meneses R."/>
            <person name="Goncalves M.F.M."/>
            <person name="Tilleman L."/>
            <person name="Duarte A.S."/>
            <person name="Jorrin-Novo J.V."/>
            <person name="Van de Peer Y."/>
            <person name="Deforce D."/>
            <person name="Van Nieuwerburgh F."/>
            <person name="Esteves A.C."/>
            <person name="Alves A."/>
        </authorList>
    </citation>
    <scope>NUCLEOTIDE SEQUENCE [LARGE SCALE GENOMIC DNA]</scope>
    <source>
        <strain evidence="3 4">LA-SOL3</strain>
    </source>
</reference>
<feature type="domain" description="Heterokaryon incompatibility" evidence="2">
    <location>
        <begin position="199"/>
        <end position="386"/>
    </location>
</feature>
<dbReference type="PANTHER" id="PTHR33112:SF9">
    <property type="entry name" value="HETEROKARYON INCOMPATIBILITY DOMAIN-CONTAINING PROTEIN"/>
    <property type="match status" value="1"/>
</dbReference>
<keyword evidence="4" id="KW-1185">Reference proteome</keyword>
<dbReference type="Proteomes" id="UP000325902">
    <property type="component" value="Unassembled WGS sequence"/>
</dbReference>
<evidence type="ECO:0000259" key="2">
    <source>
        <dbReference type="Pfam" id="PF06985"/>
    </source>
</evidence>
<name>A0A5N5CVA5_9PEZI</name>
<feature type="compositionally biased region" description="Low complexity" evidence="1">
    <location>
        <begin position="330"/>
        <end position="341"/>
    </location>
</feature>
<proteinExistence type="predicted"/>
<dbReference type="AlphaFoldDB" id="A0A5N5CVA5"/>
<dbReference type="Pfam" id="PF06985">
    <property type="entry name" value="HET"/>
    <property type="match status" value="1"/>
</dbReference>
<dbReference type="EMBL" id="VCHE01000211">
    <property type="protein sequence ID" value="KAB2569242.1"/>
    <property type="molecule type" value="Genomic_DNA"/>
</dbReference>
<evidence type="ECO:0000313" key="3">
    <source>
        <dbReference type="EMBL" id="KAB2569242.1"/>
    </source>
</evidence>
<sequence length="449" mass="50167">MADRQPGGLLARTQSGRVCKLCNNLDPRSHPATFHDQESTSRSVARLSLRVDPVRLKRSEENCPRCRLVAHTLDAHVEGWRKTKPRLLLDLVECAPLRLEVRPDIGRYENIEIYAPFDKPSPWPTLGHGQSVPKHSDSDDSFEFARKAIEDCIKNHKHRLCGQSLRDEFIPKRLIYLGKDPDSTEHIRLCESPPNKVKYITLSHCWGGGPTFITTTANLAERKRHIDFSSLPQSFQDAVVITQALGIHYLWIDALCIIQDSTADWEVESAQMSAIYENAHLTVAATAAPNSDAGIFAARPRPAKLSYRASARAKKAHKLCARKIPDHHLSSPASSSSSSSSTLPIFPPPTDPHHHHHQPQLPLSTHYHPPPAPAGPLRHRAWALQEHVLCSRILHYTAHELLFECRIASRCECLFLVPSLLPQPQHSSTTPSPTTPGLLPRLLTTGRRA</sequence>
<dbReference type="InterPro" id="IPR010730">
    <property type="entry name" value="HET"/>
</dbReference>